<organism evidence="4 5">
    <name type="scientific">Streptomyces orinoci</name>
    <name type="common">Streptoverticillium orinoci</name>
    <dbReference type="NCBI Taxonomy" id="67339"/>
    <lineage>
        <taxon>Bacteria</taxon>
        <taxon>Bacillati</taxon>
        <taxon>Actinomycetota</taxon>
        <taxon>Actinomycetes</taxon>
        <taxon>Kitasatosporales</taxon>
        <taxon>Streptomycetaceae</taxon>
        <taxon>Streptomyces</taxon>
    </lineage>
</organism>
<dbReference type="Pfam" id="PF05532">
    <property type="entry name" value="CsbD"/>
    <property type="match status" value="1"/>
</dbReference>
<name>A0ABV3JYW6_STRON</name>
<dbReference type="RefSeq" id="WP_109280036.1">
    <property type="nucleotide sequence ID" value="NZ_JBFAUK010000011.1"/>
</dbReference>
<feature type="compositionally biased region" description="Basic residues" evidence="2">
    <location>
        <begin position="52"/>
        <end position="63"/>
    </location>
</feature>
<gene>
    <name evidence="4" type="ORF">AB0L16_16555</name>
</gene>
<feature type="domain" description="CsbD-like" evidence="3">
    <location>
        <begin position="5"/>
        <end position="52"/>
    </location>
</feature>
<feature type="compositionally biased region" description="Basic and acidic residues" evidence="2">
    <location>
        <begin position="9"/>
        <end position="51"/>
    </location>
</feature>
<reference evidence="4 5" key="1">
    <citation type="submission" date="2024-06" db="EMBL/GenBank/DDBJ databases">
        <title>The Natural Products Discovery Center: Release of the First 8490 Sequenced Strains for Exploring Actinobacteria Biosynthetic Diversity.</title>
        <authorList>
            <person name="Kalkreuter E."/>
            <person name="Kautsar S.A."/>
            <person name="Yang D."/>
            <person name="Bader C.D."/>
            <person name="Teijaro C.N."/>
            <person name="Fluegel L."/>
            <person name="Davis C.M."/>
            <person name="Simpson J.R."/>
            <person name="Lauterbach L."/>
            <person name="Steele A.D."/>
            <person name="Gui C."/>
            <person name="Meng S."/>
            <person name="Li G."/>
            <person name="Viehrig K."/>
            <person name="Ye F."/>
            <person name="Su P."/>
            <person name="Kiefer A.F."/>
            <person name="Nichols A."/>
            <person name="Cepeda A.J."/>
            <person name="Yan W."/>
            <person name="Fan B."/>
            <person name="Jiang Y."/>
            <person name="Adhikari A."/>
            <person name="Zheng C.-J."/>
            <person name="Schuster L."/>
            <person name="Cowan T.M."/>
            <person name="Smanski M.J."/>
            <person name="Chevrette M.G."/>
            <person name="De Carvalho L.P.S."/>
            <person name="Shen B."/>
        </authorList>
    </citation>
    <scope>NUCLEOTIDE SEQUENCE [LARGE SCALE GENOMIC DNA]</scope>
    <source>
        <strain evidence="4 5">NPDC052347</strain>
    </source>
</reference>
<dbReference type="Gene3D" id="1.10.1470.10">
    <property type="entry name" value="YjbJ"/>
    <property type="match status" value="1"/>
</dbReference>
<dbReference type="Proteomes" id="UP001552594">
    <property type="component" value="Unassembled WGS sequence"/>
</dbReference>
<evidence type="ECO:0000313" key="5">
    <source>
        <dbReference type="Proteomes" id="UP001552594"/>
    </source>
</evidence>
<evidence type="ECO:0000256" key="2">
    <source>
        <dbReference type="SAM" id="MobiDB-lite"/>
    </source>
</evidence>
<comment type="similarity">
    <text evidence="1">Belongs to the UPF0337 (CsbD) family.</text>
</comment>
<evidence type="ECO:0000256" key="1">
    <source>
        <dbReference type="ARBA" id="ARBA00009129"/>
    </source>
</evidence>
<dbReference type="InterPro" id="IPR036629">
    <property type="entry name" value="YjbJ_sf"/>
</dbReference>
<proteinExistence type="inferred from homology"/>
<feature type="region of interest" description="Disordered" evidence="2">
    <location>
        <begin position="1"/>
        <end position="63"/>
    </location>
</feature>
<keyword evidence="5" id="KW-1185">Reference proteome</keyword>
<dbReference type="InterPro" id="IPR008462">
    <property type="entry name" value="CsbD"/>
</dbReference>
<comment type="caution">
    <text evidence="4">The sequence shown here is derived from an EMBL/GenBank/DDBJ whole genome shotgun (WGS) entry which is preliminary data.</text>
</comment>
<sequence>MSTKNRAKAKAEQTKGRLKEAAGHLTGDKRTQTEGRVQRIKGDIQDAVEKVRHPKHTKKKHGH</sequence>
<protein>
    <submittedName>
        <fullName evidence="4">CsbD family protein</fullName>
    </submittedName>
</protein>
<dbReference type="EMBL" id="JBFAUK010000011">
    <property type="protein sequence ID" value="MEV5508070.1"/>
    <property type="molecule type" value="Genomic_DNA"/>
</dbReference>
<evidence type="ECO:0000259" key="3">
    <source>
        <dbReference type="Pfam" id="PF05532"/>
    </source>
</evidence>
<evidence type="ECO:0000313" key="4">
    <source>
        <dbReference type="EMBL" id="MEV5508070.1"/>
    </source>
</evidence>
<dbReference type="SUPFAM" id="SSF69047">
    <property type="entry name" value="Hypothetical protein YjbJ"/>
    <property type="match status" value="1"/>
</dbReference>
<accession>A0ABV3JYW6</accession>